<keyword evidence="3" id="KW-1185">Reference proteome</keyword>
<dbReference type="EMBL" id="CAUYUJ010021319">
    <property type="protein sequence ID" value="CAK0903943.1"/>
    <property type="molecule type" value="Genomic_DNA"/>
</dbReference>
<evidence type="ECO:0000313" key="3">
    <source>
        <dbReference type="Proteomes" id="UP001189429"/>
    </source>
</evidence>
<feature type="region of interest" description="Disordered" evidence="1">
    <location>
        <begin position="26"/>
        <end position="65"/>
    </location>
</feature>
<dbReference type="Proteomes" id="UP001189429">
    <property type="component" value="Unassembled WGS sequence"/>
</dbReference>
<name>A0ABN9XV52_9DINO</name>
<reference evidence="2" key="1">
    <citation type="submission" date="2023-10" db="EMBL/GenBank/DDBJ databases">
        <authorList>
            <person name="Chen Y."/>
            <person name="Shah S."/>
            <person name="Dougan E. K."/>
            <person name="Thang M."/>
            <person name="Chan C."/>
        </authorList>
    </citation>
    <scope>NUCLEOTIDE SEQUENCE [LARGE SCALE GENOMIC DNA]</scope>
</reference>
<evidence type="ECO:0000256" key="1">
    <source>
        <dbReference type="SAM" id="MobiDB-lite"/>
    </source>
</evidence>
<evidence type="ECO:0008006" key="4">
    <source>
        <dbReference type="Google" id="ProtNLM"/>
    </source>
</evidence>
<feature type="compositionally biased region" description="Low complexity" evidence="1">
    <location>
        <begin position="126"/>
        <end position="138"/>
    </location>
</feature>
<feature type="region of interest" description="Disordered" evidence="1">
    <location>
        <begin position="126"/>
        <end position="148"/>
    </location>
</feature>
<protein>
    <recommendedName>
        <fullName evidence="4">Phospholipase B-like</fullName>
    </recommendedName>
</protein>
<proteinExistence type="predicted"/>
<organism evidence="2 3">
    <name type="scientific">Prorocentrum cordatum</name>
    <dbReference type="NCBI Taxonomy" id="2364126"/>
    <lineage>
        <taxon>Eukaryota</taxon>
        <taxon>Sar</taxon>
        <taxon>Alveolata</taxon>
        <taxon>Dinophyceae</taxon>
        <taxon>Prorocentrales</taxon>
        <taxon>Prorocentraceae</taxon>
        <taxon>Prorocentrum</taxon>
    </lineage>
</organism>
<feature type="non-terminal residue" evidence="2">
    <location>
        <position position="183"/>
    </location>
</feature>
<comment type="caution">
    <text evidence="2">The sequence shown here is derived from an EMBL/GenBank/DDBJ whole genome shotgun (WGS) entry which is preliminary data.</text>
</comment>
<feature type="compositionally biased region" description="Polar residues" evidence="1">
    <location>
        <begin position="43"/>
        <end position="58"/>
    </location>
</feature>
<sequence length="183" mass="19557">MLPVLIWVSYRVDIGSFGDWRVFRAATGDPEPEGPPPVVTRRSSTGSNGSQGSDTNGRVSPASGGARSLAFRRHSCESIGIARTTSQGTSVNWRKSHTLAKHRLLATITGGGGGDLVSSGRLTRRQSGFSSSMMSGRSTLTTQSFESSGSLLGKKAPSTLLEGREDEPVAWVQFKANYQYMSE</sequence>
<evidence type="ECO:0000313" key="2">
    <source>
        <dbReference type="EMBL" id="CAK0903943.1"/>
    </source>
</evidence>
<feature type="compositionally biased region" description="Polar residues" evidence="1">
    <location>
        <begin position="139"/>
        <end position="148"/>
    </location>
</feature>
<gene>
    <name evidence="2" type="ORF">PCOR1329_LOCUS80110</name>
</gene>
<accession>A0ABN9XV52</accession>